<evidence type="ECO:0000313" key="2">
    <source>
        <dbReference type="EMBL" id="AGK61472.1"/>
    </source>
</evidence>
<accession>N0BGS4</accession>
<proteinExistence type="predicted"/>
<dbReference type="HOGENOM" id="CLU_2243683_0_0_2"/>
<dbReference type="eggNOG" id="arCOG15025">
    <property type="taxonomic scope" value="Archaea"/>
</dbReference>
<evidence type="ECO:0000256" key="1">
    <source>
        <dbReference type="SAM" id="MobiDB-lite"/>
    </source>
</evidence>
<dbReference type="RefSeq" id="WP_015591070.1">
    <property type="nucleotide sequence ID" value="NC_021169.1"/>
</dbReference>
<keyword evidence="3" id="KW-1185">Reference proteome</keyword>
<evidence type="ECO:0000313" key="3">
    <source>
        <dbReference type="Proteomes" id="UP000013307"/>
    </source>
</evidence>
<dbReference type="STRING" id="387631.Asulf_01489"/>
<dbReference type="GeneID" id="15393124"/>
<name>N0BGS4_9EURY</name>
<feature type="region of interest" description="Disordered" evidence="1">
    <location>
        <begin position="1"/>
        <end position="55"/>
    </location>
</feature>
<dbReference type="Proteomes" id="UP000013307">
    <property type="component" value="Chromosome"/>
</dbReference>
<feature type="compositionally biased region" description="Polar residues" evidence="1">
    <location>
        <begin position="26"/>
        <end position="44"/>
    </location>
</feature>
<dbReference type="AlphaFoldDB" id="N0BGS4"/>
<sequence>MPHTDLTEDWETTPTKPKLKIDDTSADSPKTNVTVNLPTQPSQTIRHEHHTMPKPPEIKVTLTRGQKGSYGWEITYNGTDSEFIISKIKYIDEKLRKLFLEDEP</sequence>
<organism evidence="2 3">
    <name type="scientific">Archaeoglobus sulfaticallidus PM70-1</name>
    <dbReference type="NCBI Taxonomy" id="387631"/>
    <lineage>
        <taxon>Archaea</taxon>
        <taxon>Methanobacteriati</taxon>
        <taxon>Methanobacteriota</taxon>
        <taxon>Archaeoglobi</taxon>
        <taxon>Archaeoglobales</taxon>
        <taxon>Archaeoglobaceae</taxon>
        <taxon>Archaeoglobus</taxon>
    </lineage>
</organism>
<dbReference type="KEGG" id="ast:Asulf_01489"/>
<dbReference type="EMBL" id="CP005290">
    <property type="protein sequence ID" value="AGK61472.1"/>
    <property type="molecule type" value="Genomic_DNA"/>
</dbReference>
<gene>
    <name evidence="2" type="ORF">Asulf_01489</name>
</gene>
<reference evidence="2 3" key="1">
    <citation type="journal article" date="2013" name="Genome Announc.">
        <title>Complete Genome Sequence of the Thermophilic and Facultatively Chemolithoautotrophic Sulfate Reducer Archaeoglobus sulfaticallidus Strain PM70-1T.</title>
        <authorList>
            <person name="Stokke R."/>
            <person name="Hocking W.P."/>
            <person name="Steinsbu B.O."/>
            <person name="Steen I.H."/>
        </authorList>
    </citation>
    <scope>NUCLEOTIDE SEQUENCE [LARGE SCALE GENOMIC DNA]</scope>
    <source>
        <strain evidence="2">PM70-1</strain>
    </source>
</reference>
<protein>
    <submittedName>
        <fullName evidence="2">Uncharacterized protein</fullName>
    </submittedName>
</protein>
<dbReference type="OrthoDB" id="381397at2157"/>